<dbReference type="AlphaFoldDB" id="A0A7U3VRI5"/>
<dbReference type="GO" id="GO:0003677">
    <property type="term" value="F:DNA binding"/>
    <property type="evidence" value="ECO:0007669"/>
    <property type="project" value="UniProtKB-KW"/>
</dbReference>
<dbReference type="SUPFAM" id="SSF48008">
    <property type="entry name" value="GntR ligand-binding domain-like"/>
    <property type="match status" value="1"/>
</dbReference>
<evidence type="ECO:0000256" key="1">
    <source>
        <dbReference type="ARBA" id="ARBA00023015"/>
    </source>
</evidence>
<dbReference type="Gene3D" id="1.20.120.530">
    <property type="entry name" value="GntR ligand-binding domain-like"/>
    <property type="match status" value="1"/>
</dbReference>
<evidence type="ECO:0000313" key="7">
    <source>
        <dbReference type="Proteomes" id="UP000595703"/>
    </source>
</evidence>
<dbReference type="CDD" id="cd07377">
    <property type="entry name" value="WHTH_GntR"/>
    <property type="match status" value="1"/>
</dbReference>
<organism evidence="6 7">
    <name type="scientific">Actinacidiphila reveromycinica</name>
    <dbReference type="NCBI Taxonomy" id="659352"/>
    <lineage>
        <taxon>Bacteria</taxon>
        <taxon>Bacillati</taxon>
        <taxon>Actinomycetota</taxon>
        <taxon>Actinomycetes</taxon>
        <taxon>Kitasatosporales</taxon>
        <taxon>Streptomycetaceae</taxon>
        <taxon>Actinacidiphila</taxon>
    </lineage>
</organism>
<feature type="region of interest" description="Disordered" evidence="4">
    <location>
        <begin position="1"/>
        <end position="46"/>
    </location>
</feature>
<dbReference type="InterPro" id="IPR036390">
    <property type="entry name" value="WH_DNA-bd_sf"/>
</dbReference>
<dbReference type="RefSeq" id="WP_430393193.1">
    <property type="nucleotide sequence ID" value="NZ_AP018365.1"/>
</dbReference>
<name>A0A7U3VRI5_9ACTN</name>
<accession>A0A7U3VRI5</accession>
<feature type="domain" description="HTH gntR-type" evidence="5">
    <location>
        <begin position="54"/>
        <end position="121"/>
    </location>
</feature>
<dbReference type="Pfam" id="PF07729">
    <property type="entry name" value="FCD"/>
    <property type="match status" value="1"/>
</dbReference>
<keyword evidence="3" id="KW-0804">Transcription</keyword>
<dbReference type="PANTHER" id="PTHR43537">
    <property type="entry name" value="TRANSCRIPTIONAL REGULATOR, GNTR FAMILY"/>
    <property type="match status" value="1"/>
</dbReference>
<dbReference type="PROSITE" id="PS50949">
    <property type="entry name" value="HTH_GNTR"/>
    <property type="match status" value="1"/>
</dbReference>
<evidence type="ECO:0000256" key="2">
    <source>
        <dbReference type="ARBA" id="ARBA00023125"/>
    </source>
</evidence>
<proteinExistence type="predicted"/>
<keyword evidence="2" id="KW-0238">DNA-binding</keyword>
<dbReference type="SMART" id="SM00345">
    <property type="entry name" value="HTH_GNTR"/>
    <property type="match status" value="1"/>
</dbReference>
<reference evidence="6 7" key="1">
    <citation type="journal article" date="2010" name="J. Bacteriol.">
        <title>Biochemical characterization of a novel indole prenyltransferase from Streptomyces sp. SN-593.</title>
        <authorList>
            <person name="Takahashi S."/>
            <person name="Takagi H."/>
            <person name="Toyoda A."/>
            <person name="Uramoto M."/>
            <person name="Nogawa T."/>
            <person name="Ueki M."/>
            <person name="Sakaki Y."/>
            <person name="Osada H."/>
        </authorList>
    </citation>
    <scope>NUCLEOTIDE SEQUENCE [LARGE SCALE GENOMIC DNA]</scope>
    <source>
        <strain evidence="6 7">SN-593</strain>
    </source>
</reference>
<evidence type="ECO:0000256" key="4">
    <source>
        <dbReference type="SAM" id="MobiDB-lite"/>
    </source>
</evidence>
<dbReference type="Pfam" id="PF00392">
    <property type="entry name" value="GntR"/>
    <property type="match status" value="1"/>
</dbReference>
<dbReference type="PANTHER" id="PTHR43537:SF45">
    <property type="entry name" value="GNTR FAMILY REGULATORY PROTEIN"/>
    <property type="match status" value="1"/>
</dbReference>
<dbReference type="InterPro" id="IPR036388">
    <property type="entry name" value="WH-like_DNA-bd_sf"/>
</dbReference>
<dbReference type="SUPFAM" id="SSF46785">
    <property type="entry name" value="Winged helix' DNA-binding domain"/>
    <property type="match status" value="1"/>
</dbReference>
<dbReference type="SMART" id="SM00895">
    <property type="entry name" value="FCD"/>
    <property type="match status" value="1"/>
</dbReference>
<dbReference type="InterPro" id="IPR000524">
    <property type="entry name" value="Tscrpt_reg_HTH_GntR"/>
</dbReference>
<protein>
    <submittedName>
        <fullName evidence="6">Putative GntR family transcriptional regulator</fullName>
    </submittedName>
</protein>
<dbReference type="KEGG" id="arev:RVR_8076"/>
<evidence type="ECO:0000313" key="6">
    <source>
        <dbReference type="EMBL" id="BBB00888.1"/>
    </source>
</evidence>
<keyword evidence="1" id="KW-0805">Transcription regulation</keyword>
<dbReference type="Gene3D" id="1.10.10.10">
    <property type="entry name" value="Winged helix-like DNA-binding domain superfamily/Winged helix DNA-binding domain"/>
    <property type="match status" value="1"/>
</dbReference>
<dbReference type="GO" id="GO:0003700">
    <property type="term" value="F:DNA-binding transcription factor activity"/>
    <property type="evidence" value="ECO:0007669"/>
    <property type="project" value="InterPro"/>
</dbReference>
<keyword evidence="7" id="KW-1185">Reference proteome</keyword>
<reference evidence="6 7" key="2">
    <citation type="journal article" date="2011" name="J. Antibiot.">
        <title>Furaquinocins I and J: novel polyketide isoprenoid hybrid compounds from Streptomyces reveromyceticus SN-593.</title>
        <authorList>
            <person name="Panthee S."/>
            <person name="Takahashi S."/>
            <person name="Takagi H."/>
            <person name="Nogawa T."/>
            <person name="Oowada E."/>
            <person name="Uramoto M."/>
            <person name="Osada H."/>
        </authorList>
    </citation>
    <scope>NUCLEOTIDE SEQUENCE [LARGE SCALE GENOMIC DNA]</scope>
    <source>
        <strain evidence="6 7">SN-593</strain>
    </source>
</reference>
<dbReference type="EMBL" id="AP018365">
    <property type="protein sequence ID" value="BBB00888.1"/>
    <property type="molecule type" value="Genomic_DNA"/>
</dbReference>
<evidence type="ECO:0000259" key="5">
    <source>
        <dbReference type="PROSITE" id="PS50949"/>
    </source>
</evidence>
<reference evidence="6 7" key="3">
    <citation type="journal article" date="2011" name="Nat. Chem. Biol.">
        <title>Reveromycin A biosynthesis uses RevG and RevJ for stereospecific spiroacetal formation.</title>
        <authorList>
            <person name="Takahashi S."/>
            <person name="Toyoda A."/>
            <person name="Sekiyama Y."/>
            <person name="Takagi H."/>
            <person name="Nogawa T."/>
            <person name="Uramoto M."/>
            <person name="Suzuki R."/>
            <person name="Koshino H."/>
            <person name="Kumano T."/>
            <person name="Panthee S."/>
            <person name="Dairi T."/>
            <person name="Ishikawa J."/>
            <person name="Ikeda H."/>
            <person name="Sakaki Y."/>
            <person name="Osada H."/>
        </authorList>
    </citation>
    <scope>NUCLEOTIDE SEQUENCE [LARGE SCALE GENOMIC DNA]</scope>
    <source>
        <strain evidence="6 7">SN-593</strain>
    </source>
</reference>
<reference evidence="6 7" key="4">
    <citation type="journal article" date="2020" name="Sci. Rep.">
        <title>beta-carboline chemical signals induce reveromycin production through a LuxR family regulator in Streptomyces sp. SN-593.</title>
        <authorList>
            <person name="Panthee S."/>
            <person name="Kito N."/>
            <person name="Hayashi T."/>
            <person name="Shimizu T."/>
            <person name="Ishikawa J."/>
            <person name="Hamamoto H."/>
            <person name="Osada H."/>
            <person name="Takahashi S."/>
        </authorList>
    </citation>
    <scope>NUCLEOTIDE SEQUENCE [LARGE SCALE GENOMIC DNA]</scope>
    <source>
        <strain evidence="6 7">SN-593</strain>
    </source>
</reference>
<dbReference type="InterPro" id="IPR008920">
    <property type="entry name" value="TF_FadR/GntR_C"/>
</dbReference>
<evidence type="ECO:0000256" key="3">
    <source>
        <dbReference type="ARBA" id="ARBA00023163"/>
    </source>
</evidence>
<dbReference type="InterPro" id="IPR011711">
    <property type="entry name" value="GntR_C"/>
</dbReference>
<dbReference type="Proteomes" id="UP000595703">
    <property type="component" value="Chromosome"/>
</dbReference>
<sequence>MPADAAPWAAGSRAERSDPGRRRRSARGDGGGEEQETVEPATAMVPPARVPERLSVRDQVLDGLRAAIVSGRLAPGSVHSAPELAARYGVSATPVREAMQLLAREGAVEVLPNRGFRVAEHTERDLAELAQVRALLEVPVVLELTRAVPADRWEELRPLADAAVALAARGDSGAYAEADRAFHRAVLGLSGNRHLVAVADELHCRTQWPAAVLRREGGVVAVRDRLVADAAEHCGLLDAVAAGDAELAEAVARRHFGAGGGCAGAGGAEGAEGAPAR</sequence>
<gene>
    <name evidence="6" type="ORF">RVR_8076</name>
</gene>